<keyword evidence="4 6" id="KW-0175">Coiled coil</keyword>
<feature type="coiled-coil region" evidence="6">
    <location>
        <begin position="1026"/>
        <end position="1063"/>
    </location>
</feature>
<dbReference type="PATRIC" id="fig|872965.6.peg.200"/>
<evidence type="ECO:0000259" key="8">
    <source>
        <dbReference type="SMART" id="SM00968"/>
    </source>
</evidence>
<evidence type="ECO:0000313" key="12">
    <source>
        <dbReference type="Proteomes" id="UP000050502"/>
    </source>
</evidence>
<dbReference type="SMART" id="SM00968">
    <property type="entry name" value="SMC_hinge"/>
    <property type="match status" value="1"/>
</dbReference>
<keyword evidence="5 6" id="KW-0238">DNA-binding</keyword>
<dbReference type="Pfam" id="PF02463">
    <property type="entry name" value="SMC_N"/>
    <property type="match status" value="1"/>
</dbReference>
<dbReference type="PIRSF" id="PIRSF005719">
    <property type="entry name" value="SMC"/>
    <property type="match status" value="1"/>
</dbReference>
<dbReference type="GO" id="GO:0016887">
    <property type="term" value="F:ATP hydrolysis activity"/>
    <property type="evidence" value="ECO:0007669"/>
    <property type="project" value="InterPro"/>
</dbReference>
<dbReference type="InterPro" id="IPR010935">
    <property type="entry name" value="SMC_hinge"/>
</dbReference>
<dbReference type="SUPFAM" id="SSF52540">
    <property type="entry name" value="P-loop containing nucleoside triphosphate hydrolases"/>
    <property type="match status" value="1"/>
</dbReference>
<dbReference type="SUPFAM" id="SSF75553">
    <property type="entry name" value="Smc hinge domain"/>
    <property type="match status" value="1"/>
</dbReference>
<keyword evidence="1 6" id="KW-0963">Cytoplasm</keyword>
<dbReference type="HAMAP" id="MF_01894">
    <property type="entry name" value="Smc_prok"/>
    <property type="match status" value="1"/>
</dbReference>
<feature type="compositionally biased region" description="Polar residues" evidence="7">
    <location>
        <begin position="1"/>
        <end position="14"/>
    </location>
</feature>
<evidence type="ECO:0000256" key="7">
    <source>
        <dbReference type="SAM" id="MobiDB-lite"/>
    </source>
</evidence>
<dbReference type="GO" id="GO:0006260">
    <property type="term" value="P:DNA replication"/>
    <property type="evidence" value="ECO:0007669"/>
    <property type="project" value="UniProtKB-UniRule"/>
</dbReference>
<dbReference type="InterPro" id="IPR003395">
    <property type="entry name" value="RecF/RecN/SMC_N"/>
</dbReference>
<dbReference type="Gene3D" id="1.10.287.1490">
    <property type="match status" value="1"/>
</dbReference>
<evidence type="ECO:0000313" key="9">
    <source>
        <dbReference type="EMBL" id="GAP64146.1"/>
    </source>
</evidence>
<comment type="subunit">
    <text evidence="6">Homodimer.</text>
</comment>
<dbReference type="InterPro" id="IPR036277">
    <property type="entry name" value="SMC_hinge_sf"/>
</dbReference>
<dbReference type="CDD" id="cd03278">
    <property type="entry name" value="ABC_SMC_barmotin"/>
    <property type="match status" value="1"/>
</dbReference>
<reference evidence="9 11" key="1">
    <citation type="journal article" date="2015" name="Genome Announc.">
        <title>Draft Genome Sequence of a Heterotrophic Facultative Anaerobic Thermophilic Bacterium, Ardenticatena maritima Strain 110ST.</title>
        <authorList>
            <person name="Kawaichi S."/>
            <person name="Yoshida T."/>
            <person name="Sako Y."/>
            <person name="Nakamura R."/>
        </authorList>
    </citation>
    <scope>NUCLEOTIDE SEQUENCE [LARGE SCALE GENOMIC DNA]</scope>
    <source>
        <strain evidence="9 11">110S</strain>
    </source>
</reference>
<dbReference type="Proteomes" id="UP000037784">
    <property type="component" value="Unassembled WGS sequence"/>
</dbReference>
<sequence>MTESNTATISPSETSHPKKGGAFVRRLEIHGFKTFASQTVFEFPEGITAIVGPNGSGKSNIADAIRWLLGEQRMSVLRAKKSEDLIFNGTDRRARMGMAQAFLTIDNSSGILPIDFSEVVIGRRTYRSGENEYLINGRKVRLRDIQELLAHAGIGVTTYTVIGQGLVDAALSLRADERRQMIEDAAGLGAYQGKRNDALRKLAETEENLQRARDIVAELAPRVRRLQRQAEKAEEYIRLNEQLRDLLRKWYGYQWGQATQAVQQARAAVQETSAALEAVREKITAQEAHLHTLRAEAVRLRNELEQLRRDRAAERRRVEALRRDQAVAEERARLLARQAETLREELAALDAERETLAARGNDLRAERERLEAERAQAQAAFQAAQARLRDAEQERERLRREVEAARKRLARLSARLVEIEQQQAQIREQRERLNRELEEHQAAMSDLRKRLARHEGEIQLHEDELETLRRQAGELQVALLKMKRLIEETTAERDAHREALNQAERELSKLEARRDLLARLREEGTGYAEGVRALLQAARRGQVFGILGPVADFLRVPPKLAVAVSAALGDRLQGLVVRDLEAAIVIREWLANHNTTRVTILPLANLKGPRYRAIPQDAGVLGRAADLVQAEDPGLLEHLLGAWLIVRDWNTAARLANRDFWNIVTIDGDVLHADGSLQAGQGDTGGRSLLEQSREWAELPERLEAARRVVEEVQARLEEIEELLAEHEAERERLLREMADVSRAMERVGQAIEREKREIERVQQEQNWRSELIRRLKKEYEALRVQAEELETESQRVSAEQVQAELALQTAEQALEAAHPGALREAVEKARTVVAVLDEQLSGLRRQWREWEQALERLERQRAQKEAQLAALSEERAKLAERQQQLAQQITAIEAAMEGYLARIRPIEERLAAIETEQVQAEEHLDALRKQGQAADEAAHRARLSLQAAEDRLAHLGTQIENDLGLVEYEDLSGDVPQQTLLPLDELVTTLPKVTVLPEGLENDIRRLRRLIGQLGAINPEAPQEYAELKERYEFLTTQADDLEKAAADLRHIVAELDRLMTERFRETFDAINAAFKRYFKRLFGGGTVDLELTNPEDPLSSGVEIIARPPGKRPQSIALLSGGERALTAAALIFAILSVSPAPFCVLDEVDAMLDEANVGRFRETLLELAEETQFIVITHNRGTIEAADTIYGVSQTEPGVSTVISLALDEAIRAAKH</sequence>
<name>A0A0M8KBD1_9CHLR</name>
<dbReference type="GO" id="GO:0007059">
    <property type="term" value="P:chromosome segregation"/>
    <property type="evidence" value="ECO:0007669"/>
    <property type="project" value="UniProtKB-UniRule"/>
</dbReference>
<dbReference type="OrthoDB" id="9808768at2"/>
<dbReference type="InterPro" id="IPR024704">
    <property type="entry name" value="SMC"/>
</dbReference>
<dbReference type="InterPro" id="IPR027417">
    <property type="entry name" value="P-loop_NTPase"/>
</dbReference>
<keyword evidence="3 6" id="KW-0067">ATP-binding</keyword>
<reference evidence="11" key="3">
    <citation type="submission" date="2015-08" db="EMBL/GenBank/DDBJ databases">
        <title>Draft Genome Sequence of a Heterotrophic Facultative Anaerobic Bacterium Ardenticatena maritima Strain 110S.</title>
        <authorList>
            <person name="Kawaichi S."/>
            <person name="Yoshida T."/>
            <person name="Sako Y."/>
            <person name="Nakamura R."/>
        </authorList>
    </citation>
    <scope>NUCLEOTIDE SEQUENCE [LARGE SCALE GENOMIC DNA]</scope>
    <source>
        <strain evidence="11">110S</strain>
    </source>
</reference>
<reference evidence="10 12" key="2">
    <citation type="submission" date="2015-07" db="EMBL/GenBank/DDBJ databases">
        <title>Whole genome sequence of Ardenticatena maritima DSM 23922.</title>
        <authorList>
            <person name="Hemp J."/>
            <person name="Ward L.M."/>
            <person name="Pace L.A."/>
            <person name="Fischer W.W."/>
        </authorList>
    </citation>
    <scope>NUCLEOTIDE SEQUENCE [LARGE SCALE GENOMIC DNA]</scope>
    <source>
        <strain evidence="10 12">110S</strain>
    </source>
</reference>
<dbReference type="GO" id="GO:0030261">
    <property type="term" value="P:chromosome condensation"/>
    <property type="evidence" value="ECO:0007669"/>
    <property type="project" value="InterPro"/>
</dbReference>
<evidence type="ECO:0000256" key="5">
    <source>
        <dbReference type="ARBA" id="ARBA00023125"/>
    </source>
</evidence>
<dbReference type="GO" id="GO:0005737">
    <property type="term" value="C:cytoplasm"/>
    <property type="evidence" value="ECO:0007669"/>
    <property type="project" value="UniProtKB-SubCell"/>
</dbReference>
<accession>A0A0M8KBD1</accession>
<evidence type="ECO:0000256" key="1">
    <source>
        <dbReference type="ARBA" id="ARBA00022490"/>
    </source>
</evidence>
<evidence type="ECO:0000256" key="3">
    <source>
        <dbReference type="ARBA" id="ARBA00022840"/>
    </source>
</evidence>
<comment type="similarity">
    <text evidence="6">Belongs to the SMC family.</text>
</comment>
<dbReference type="GO" id="GO:0007062">
    <property type="term" value="P:sister chromatid cohesion"/>
    <property type="evidence" value="ECO:0007669"/>
    <property type="project" value="InterPro"/>
</dbReference>
<evidence type="ECO:0000256" key="2">
    <source>
        <dbReference type="ARBA" id="ARBA00022741"/>
    </source>
</evidence>
<feature type="coiled-coil region" evidence="6">
    <location>
        <begin position="703"/>
        <end position="931"/>
    </location>
</feature>
<evidence type="ECO:0000313" key="10">
    <source>
        <dbReference type="EMBL" id="KPL89171.1"/>
    </source>
</evidence>
<dbReference type="Gene3D" id="3.30.70.1620">
    <property type="match status" value="1"/>
</dbReference>
<comment type="subcellular location">
    <subcellularLocation>
        <location evidence="6">Cytoplasm</location>
    </subcellularLocation>
</comment>
<dbReference type="Gene3D" id="1.20.1060.20">
    <property type="match status" value="1"/>
</dbReference>
<comment type="function">
    <text evidence="6">Required for chromosome condensation and partitioning.</text>
</comment>
<dbReference type="AlphaFoldDB" id="A0A0M8KBD1"/>
<feature type="region of interest" description="Disordered" evidence="7">
    <location>
        <begin position="1"/>
        <end position="20"/>
    </location>
</feature>
<keyword evidence="2 6" id="KW-0547">Nucleotide-binding</keyword>
<dbReference type="EMBL" id="LGKN01000003">
    <property type="protein sequence ID" value="KPL89171.1"/>
    <property type="molecule type" value="Genomic_DNA"/>
</dbReference>
<feature type="domain" description="SMC hinge" evidence="8">
    <location>
        <begin position="544"/>
        <end position="656"/>
    </location>
</feature>
<dbReference type="GO" id="GO:0005694">
    <property type="term" value="C:chromosome"/>
    <property type="evidence" value="ECO:0007669"/>
    <property type="project" value="InterPro"/>
</dbReference>
<evidence type="ECO:0000256" key="4">
    <source>
        <dbReference type="ARBA" id="ARBA00023054"/>
    </source>
</evidence>
<dbReference type="GO" id="GO:0005524">
    <property type="term" value="F:ATP binding"/>
    <property type="evidence" value="ECO:0007669"/>
    <property type="project" value="UniProtKB-UniRule"/>
</dbReference>
<feature type="binding site" evidence="6">
    <location>
        <begin position="53"/>
        <end position="60"/>
    </location>
    <ligand>
        <name>ATP</name>
        <dbReference type="ChEBI" id="CHEBI:30616"/>
    </ligand>
</feature>
<dbReference type="EMBL" id="BBZA01000226">
    <property type="protein sequence ID" value="GAP64146.1"/>
    <property type="molecule type" value="Genomic_DNA"/>
</dbReference>
<dbReference type="NCBIfam" id="TIGR02168">
    <property type="entry name" value="SMC_prok_B"/>
    <property type="match status" value="1"/>
</dbReference>
<dbReference type="InParanoid" id="A0A0M8KBD1"/>
<comment type="caution">
    <text evidence="9">The sequence shown here is derived from an EMBL/GenBank/DDBJ whole genome shotgun (WGS) entry which is preliminary data.</text>
</comment>
<comment type="domain">
    <text evidence="6">Contains large globular domains required for ATP hydrolysis at each terminus and a third globular domain forming a flexible hinge near the middle of the molecule. These domains are separated by coiled-coil structures.</text>
</comment>
<dbReference type="FunCoup" id="A0A0M8KBD1">
    <property type="interactions" value="398"/>
</dbReference>
<proteinExistence type="inferred from homology"/>
<gene>
    <name evidence="6 9" type="primary">smc</name>
    <name evidence="9" type="ORF">ARMA_2569</name>
    <name evidence="10" type="ORF">SE16_01290</name>
</gene>
<dbReference type="GO" id="GO:0003677">
    <property type="term" value="F:DNA binding"/>
    <property type="evidence" value="ECO:0007669"/>
    <property type="project" value="UniProtKB-UniRule"/>
</dbReference>
<dbReference type="InterPro" id="IPR011890">
    <property type="entry name" value="SMC_prok"/>
</dbReference>
<dbReference type="Proteomes" id="UP000050502">
    <property type="component" value="Unassembled WGS sequence"/>
</dbReference>
<dbReference type="STRING" id="872965.SE16_01290"/>
<dbReference type="RefSeq" id="WP_054493882.1">
    <property type="nucleotide sequence ID" value="NZ_BBZA01000226.1"/>
</dbReference>
<dbReference type="Gene3D" id="3.40.50.300">
    <property type="entry name" value="P-loop containing nucleotide triphosphate hydrolases"/>
    <property type="match status" value="2"/>
</dbReference>
<dbReference type="PANTHER" id="PTHR43977">
    <property type="entry name" value="STRUCTURAL MAINTENANCE OF CHROMOSOMES PROTEIN 3"/>
    <property type="match status" value="1"/>
</dbReference>
<feature type="coiled-coil region" evidence="6">
    <location>
        <begin position="188"/>
        <end position="523"/>
    </location>
</feature>
<evidence type="ECO:0000256" key="6">
    <source>
        <dbReference type="HAMAP-Rule" id="MF_01894"/>
    </source>
</evidence>
<protein>
    <recommendedName>
        <fullName evidence="6">Chromosome partition protein Smc</fullName>
    </recommendedName>
</protein>
<evidence type="ECO:0000313" key="11">
    <source>
        <dbReference type="Proteomes" id="UP000037784"/>
    </source>
</evidence>
<dbReference type="Pfam" id="PF06470">
    <property type="entry name" value="SMC_hinge"/>
    <property type="match status" value="1"/>
</dbReference>
<organism evidence="9 11">
    <name type="scientific">Ardenticatena maritima</name>
    <dbReference type="NCBI Taxonomy" id="872965"/>
    <lineage>
        <taxon>Bacteria</taxon>
        <taxon>Bacillati</taxon>
        <taxon>Chloroflexota</taxon>
        <taxon>Ardenticatenia</taxon>
        <taxon>Ardenticatenales</taxon>
        <taxon>Ardenticatenaceae</taxon>
        <taxon>Ardenticatena</taxon>
    </lineage>
</organism>
<keyword evidence="11" id="KW-1185">Reference proteome</keyword>